<dbReference type="Proteomes" id="UP000199527">
    <property type="component" value="Unassembled WGS sequence"/>
</dbReference>
<name>A0A1G8RGH5_9GAMM</name>
<evidence type="ECO:0000313" key="3">
    <source>
        <dbReference type="Proteomes" id="UP000199527"/>
    </source>
</evidence>
<protein>
    <recommendedName>
        <fullName evidence="4">DUF3108 domain-containing protein</fullName>
    </recommendedName>
</protein>
<proteinExistence type="predicted"/>
<dbReference type="AlphaFoldDB" id="A0A1G8RGH5"/>
<dbReference type="RefSeq" id="WP_176819244.1">
    <property type="nucleotide sequence ID" value="NZ_FNEM01000005.1"/>
</dbReference>
<keyword evidence="1" id="KW-0732">Signal</keyword>
<feature type="signal peptide" evidence="1">
    <location>
        <begin position="1"/>
        <end position="28"/>
    </location>
</feature>
<organism evidence="2 3">
    <name type="scientific">Ferrimonas sediminum</name>
    <dbReference type="NCBI Taxonomy" id="718193"/>
    <lineage>
        <taxon>Bacteria</taxon>
        <taxon>Pseudomonadati</taxon>
        <taxon>Pseudomonadota</taxon>
        <taxon>Gammaproteobacteria</taxon>
        <taxon>Alteromonadales</taxon>
        <taxon>Ferrimonadaceae</taxon>
        <taxon>Ferrimonas</taxon>
    </lineage>
</organism>
<evidence type="ECO:0008006" key="4">
    <source>
        <dbReference type="Google" id="ProtNLM"/>
    </source>
</evidence>
<sequence length="240" mass="27263">MNATPEKSNRPLHRLLLIGLLLAPSLQAQQPAPFIAHYQATSKGLPCGGGWQQLVDDGSQYQLLSKGKFCLLGGKVDNRSVLSWQQGRWQTLSFDASVSGWFSRDDYQANRTPDGLMAVNKDGSPLVYEEHPPASQGAATMLQNLALDAERQRQDLFADYTWGDETRDYRFQWLGEEQIEFNGHAYRTHHLRQTHPKKSRVADFWFAPALEHQLIKMTVHRLGIKMLDVRLSDFERTSAP</sequence>
<dbReference type="EMBL" id="FNEM01000005">
    <property type="protein sequence ID" value="SDJ16117.1"/>
    <property type="molecule type" value="Genomic_DNA"/>
</dbReference>
<feature type="chain" id="PRO_5011615102" description="DUF3108 domain-containing protein" evidence="1">
    <location>
        <begin position="29"/>
        <end position="240"/>
    </location>
</feature>
<keyword evidence="3" id="KW-1185">Reference proteome</keyword>
<evidence type="ECO:0000313" key="2">
    <source>
        <dbReference type="EMBL" id="SDJ16117.1"/>
    </source>
</evidence>
<reference evidence="3" key="1">
    <citation type="submission" date="2016-10" db="EMBL/GenBank/DDBJ databases">
        <authorList>
            <person name="Varghese N."/>
            <person name="Submissions S."/>
        </authorList>
    </citation>
    <scope>NUCLEOTIDE SEQUENCE [LARGE SCALE GENOMIC DNA]</scope>
    <source>
        <strain evidence="3">DSM 23317</strain>
    </source>
</reference>
<evidence type="ECO:0000256" key="1">
    <source>
        <dbReference type="SAM" id="SignalP"/>
    </source>
</evidence>
<gene>
    <name evidence="2" type="ORF">SAMN04488540_105170</name>
</gene>
<accession>A0A1G8RGH5</accession>